<gene>
    <name evidence="1" type="ORF">UFOVP429_87</name>
    <name evidence="2" type="ORF">UFOVP696_80</name>
</gene>
<accession>A0A6J5NHP0</accession>
<reference evidence="2" key="1">
    <citation type="submission" date="2020-04" db="EMBL/GenBank/DDBJ databases">
        <authorList>
            <person name="Chiriac C."/>
            <person name="Salcher M."/>
            <person name="Ghai R."/>
            <person name="Kavagutti S V."/>
        </authorList>
    </citation>
    <scope>NUCLEOTIDE SEQUENCE</scope>
</reference>
<protein>
    <submittedName>
        <fullName evidence="2">Uncharacterized protein</fullName>
    </submittedName>
</protein>
<organism evidence="2">
    <name type="scientific">uncultured Caudovirales phage</name>
    <dbReference type="NCBI Taxonomy" id="2100421"/>
    <lineage>
        <taxon>Viruses</taxon>
        <taxon>Duplodnaviria</taxon>
        <taxon>Heunggongvirae</taxon>
        <taxon>Uroviricota</taxon>
        <taxon>Caudoviricetes</taxon>
        <taxon>Peduoviridae</taxon>
        <taxon>Maltschvirus</taxon>
        <taxon>Maltschvirus maltsch</taxon>
    </lineage>
</organism>
<proteinExistence type="predicted"/>
<evidence type="ECO:0000313" key="2">
    <source>
        <dbReference type="EMBL" id="CAB4158212.1"/>
    </source>
</evidence>
<dbReference type="EMBL" id="LR796666">
    <property type="protein sequence ID" value="CAB4158212.1"/>
    <property type="molecule type" value="Genomic_DNA"/>
</dbReference>
<evidence type="ECO:0000313" key="1">
    <source>
        <dbReference type="EMBL" id="CAB4148049.1"/>
    </source>
</evidence>
<dbReference type="EMBL" id="LR796484">
    <property type="protein sequence ID" value="CAB4148049.1"/>
    <property type="molecule type" value="Genomic_DNA"/>
</dbReference>
<sequence length="51" mass="6188">MSKDRAYDPKRQVNIEREERMWSKTAADMYEANQKANQHDIEMNQADKRMK</sequence>
<name>A0A6J5NHP0_9CAUD</name>